<feature type="compositionally biased region" description="Basic and acidic residues" evidence="5">
    <location>
        <begin position="177"/>
        <end position="199"/>
    </location>
</feature>
<dbReference type="InterPro" id="IPR018564">
    <property type="entry name" value="Repl_chkpnt_MRC1_dom"/>
</dbReference>
<dbReference type="STRING" id="717646.M2N174"/>
<dbReference type="eggNOG" id="ENOG502QSP5">
    <property type="taxonomic scope" value="Eukaryota"/>
</dbReference>
<name>M2N174_BAUPA</name>
<comment type="subcellular location">
    <subcellularLocation>
        <location evidence="1">Nucleus</location>
    </subcellularLocation>
</comment>
<feature type="region of interest" description="Disordered" evidence="5">
    <location>
        <begin position="1287"/>
        <end position="1312"/>
    </location>
</feature>
<feature type="compositionally biased region" description="Acidic residues" evidence="5">
    <location>
        <begin position="1185"/>
        <end position="1194"/>
    </location>
</feature>
<feature type="compositionally biased region" description="Basic and acidic residues" evidence="5">
    <location>
        <begin position="216"/>
        <end position="228"/>
    </location>
</feature>
<feature type="region of interest" description="Disordered" evidence="5">
    <location>
        <begin position="177"/>
        <end position="239"/>
    </location>
</feature>
<feature type="compositionally biased region" description="Acidic residues" evidence="5">
    <location>
        <begin position="1068"/>
        <end position="1086"/>
    </location>
</feature>
<dbReference type="GO" id="GO:0007095">
    <property type="term" value="P:mitotic G2 DNA damage checkpoint signaling"/>
    <property type="evidence" value="ECO:0007669"/>
    <property type="project" value="TreeGrafter"/>
</dbReference>
<dbReference type="PANTHER" id="PTHR14396">
    <property type="entry name" value="CLASPIN"/>
    <property type="match status" value="1"/>
</dbReference>
<feature type="compositionally biased region" description="Polar residues" evidence="5">
    <location>
        <begin position="39"/>
        <end position="49"/>
    </location>
</feature>
<evidence type="ECO:0000313" key="8">
    <source>
        <dbReference type="Proteomes" id="UP000011761"/>
    </source>
</evidence>
<evidence type="ECO:0000256" key="5">
    <source>
        <dbReference type="SAM" id="MobiDB-lite"/>
    </source>
</evidence>
<dbReference type="OMA" id="ERFNFRP"/>
<reference evidence="7 8" key="1">
    <citation type="journal article" date="2012" name="PLoS Pathog.">
        <title>Diverse lifestyles and strategies of plant pathogenesis encoded in the genomes of eighteen Dothideomycetes fungi.</title>
        <authorList>
            <person name="Ohm R.A."/>
            <person name="Feau N."/>
            <person name="Henrissat B."/>
            <person name="Schoch C.L."/>
            <person name="Horwitz B.A."/>
            <person name="Barry K.W."/>
            <person name="Condon B.J."/>
            <person name="Copeland A.C."/>
            <person name="Dhillon B."/>
            <person name="Glaser F."/>
            <person name="Hesse C.N."/>
            <person name="Kosti I."/>
            <person name="LaButti K."/>
            <person name="Lindquist E.A."/>
            <person name="Lucas S."/>
            <person name="Salamov A.A."/>
            <person name="Bradshaw R.E."/>
            <person name="Ciuffetti L."/>
            <person name="Hamelin R.C."/>
            <person name="Kema G.H.J."/>
            <person name="Lawrence C."/>
            <person name="Scott J.A."/>
            <person name="Spatafora J.W."/>
            <person name="Turgeon B.G."/>
            <person name="de Wit P.J.G.M."/>
            <person name="Zhong S."/>
            <person name="Goodwin S.B."/>
            <person name="Grigoriev I.V."/>
        </authorList>
    </citation>
    <scope>NUCLEOTIDE SEQUENCE [LARGE SCALE GENOMIC DNA]</scope>
    <source>
        <strain evidence="7 8">UAMH 10762</strain>
    </source>
</reference>
<dbReference type="InterPro" id="IPR024146">
    <property type="entry name" value="Claspin"/>
</dbReference>
<dbReference type="GO" id="GO:0005634">
    <property type="term" value="C:nucleus"/>
    <property type="evidence" value="ECO:0007669"/>
    <property type="project" value="UniProtKB-SubCell"/>
</dbReference>
<feature type="compositionally biased region" description="Acidic residues" evidence="5">
    <location>
        <begin position="936"/>
        <end position="945"/>
    </location>
</feature>
<dbReference type="EMBL" id="KB445562">
    <property type="protein sequence ID" value="EMC92385.1"/>
    <property type="molecule type" value="Genomic_DNA"/>
</dbReference>
<sequence length="1363" mass="149670">MLTPRSKVARMLAQIDEAPSPEPKSPRASNAPTDLANVASISPEAQVQFGSGDDDEPIRAPQGRAARRMLRMRSASPRSDIDDPRPMPSSPPMRQEITPFQKDANDEDLYGATPLKGEHRSAWLHGVSPASTQSALFVSPAKSNGRCDTGEELPSKPVSLGSKDKLAQLVVQKRGERLRREAGERERTFGPEAIKESQKRQRSSSVELPEEVLGTEQHETNPEIERIMSDAARPTRKASKRALLEMERETQRLARQQALAHQMKVKKKFTTADLLARFSTRQPAVGISVQGVDSVEVVTSGASTASSAPNSDAVESPFKEPVSTPPSSPPTAGPTPLDKQKAIVERGALSKLMPVREDSIASLAAIVNGEYEDLPDMVDVLRATQLSRKAATVEKDLSSPTKQIEFSKKGLQLAWFGKRALPAQQYDSSDDELEIVNKLPTHLRAFEKARPANKERSADSKAIHTLRHLSHIGAYEARPGKLGKGKARPSMAPKVLEADLRRKAKEQARIQQQERIAELKAKGVIIQTNEEREHDQEAFENLLDKAREQALKLREAEKLRASDKTDGAIVAVDEMNITISDDEEEDEEYRGSSDEEEESKPDEENDAEDGNDLLDEAAGEANDDNDDEDDDDDDDNDSLEGVDVGEDHSKAENEQLNQDPAIRKPRQGRIILDDEDENDAVDTEWTAAQDLVKSNAPATGDNGEDPFAAFGFAANGGSDHTLMSPTQAFQATMRTPTQATQDDSFDILRKIAPPTWSTLAPTLPAVCEDTQQEESQISVVPGSQVVDSHRINLAWDTQPPETPTTATLQRGDSGLTETPGWEPTQDPGLPSPWSALRRSSTTIGKLPEHETQSTVPLRITESPAGVASTAPAPRRGKLVRRQAAVLVDSSEDEGPPVPLKVATKDAWREMARRRRETLTAAERTEVEQEMKNMMEEQAEESEDEYAGLGGDDFVAPETEEDREMIDSNHVEVDERQLARLFAERERQREEEETSRLYKDLTTGALRRKQANAWGLEEDEDEIAVRRRQMRQMEEARKRKLLLQDDNIAGLAQGKNSRGKDAFLKAIADDDDRDEVLDLSDDAEDEPTQATQVESQEATQQAPATVPLQEVSGNKRRFAEIEGYGDTRPPAKQRRTQATAFRKPASILEVRESLSFLLDEPHAQHGDSTEGLNSEPGNDKAGSDSESVDDDDDLVELERSRHNDGGFAPNPSDFDARAMPPPRLPASRRRTSAPVDKAVIDRLIVKRSSSTASESALGRTAWAAPASGEGFKVPSLLRRATTSASTVAGNDRGVTYGSNGLAKEGGGVKMGGSKKSSLAYQARAEERQAIVEASARRREENTAKIAQMRRNSSMLGKGLTGRFE</sequence>
<feature type="coiled-coil region" evidence="4">
    <location>
        <begin position="502"/>
        <end position="559"/>
    </location>
</feature>
<feature type="region of interest" description="Disordered" evidence="5">
    <location>
        <begin position="1157"/>
        <end position="1232"/>
    </location>
</feature>
<dbReference type="GO" id="GO:0010997">
    <property type="term" value="F:anaphase-promoting complex binding"/>
    <property type="evidence" value="ECO:0007669"/>
    <property type="project" value="TreeGrafter"/>
</dbReference>
<keyword evidence="2" id="KW-0597">Phosphoprotein</keyword>
<feature type="region of interest" description="Disordered" evidence="5">
    <location>
        <begin position="1051"/>
        <end position="1143"/>
    </location>
</feature>
<feature type="region of interest" description="Disordered" evidence="5">
    <location>
        <begin position="795"/>
        <end position="836"/>
    </location>
</feature>
<evidence type="ECO:0000256" key="1">
    <source>
        <dbReference type="ARBA" id="ARBA00004123"/>
    </source>
</evidence>
<feature type="region of interest" description="Disordered" evidence="5">
    <location>
        <begin position="572"/>
        <end position="679"/>
    </location>
</feature>
<feature type="region of interest" description="Disordered" evidence="5">
    <location>
        <begin position="300"/>
        <end position="340"/>
    </location>
</feature>
<keyword evidence="3" id="KW-0539">Nucleus</keyword>
<feature type="compositionally biased region" description="Polar residues" evidence="5">
    <location>
        <begin position="1087"/>
        <end position="1102"/>
    </location>
</feature>
<dbReference type="Proteomes" id="UP000011761">
    <property type="component" value="Unassembled WGS sequence"/>
</dbReference>
<proteinExistence type="predicted"/>
<feature type="compositionally biased region" description="Basic and acidic residues" evidence="5">
    <location>
        <begin position="1158"/>
        <end position="1167"/>
    </location>
</feature>
<evidence type="ECO:0000256" key="3">
    <source>
        <dbReference type="ARBA" id="ARBA00023242"/>
    </source>
</evidence>
<dbReference type="RefSeq" id="XP_007680747.1">
    <property type="nucleotide sequence ID" value="XM_007682557.1"/>
</dbReference>
<feature type="compositionally biased region" description="Basic and acidic residues" evidence="5">
    <location>
        <begin position="922"/>
        <end position="934"/>
    </location>
</feature>
<feature type="compositionally biased region" description="Pro residues" evidence="5">
    <location>
        <begin position="323"/>
        <end position="333"/>
    </location>
</feature>
<feature type="coiled-coil region" evidence="4">
    <location>
        <begin position="1015"/>
        <end position="1045"/>
    </location>
</feature>
<dbReference type="PANTHER" id="PTHR14396:SF10">
    <property type="entry name" value="CLASPIN"/>
    <property type="match status" value="1"/>
</dbReference>
<organism evidence="7 8">
    <name type="scientific">Baudoinia panamericana (strain UAMH 10762)</name>
    <name type="common">Angels' share fungus</name>
    <name type="synonym">Baudoinia compniacensis (strain UAMH 10762)</name>
    <dbReference type="NCBI Taxonomy" id="717646"/>
    <lineage>
        <taxon>Eukaryota</taxon>
        <taxon>Fungi</taxon>
        <taxon>Dikarya</taxon>
        <taxon>Ascomycota</taxon>
        <taxon>Pezizomycotina</taxon>
        <taxon>Dothideomycetes</taxon>
        <taxon>Dothideomycetidae</taxon>
        <taxon>Mycosphaerellales</taxon>
        <taxon>Teratosphaeriaceae</taxon>
        <taxon>Baudoinia</taxon>
    </lineage>
</organism>
<dbReference type="GeneID" id="19108046"/>
<evidence type="ECO:0000256" key="4">
    <source>
        <dbReference type="SAM" id="Coils"/>
    </source>
</evidence>
<keyword evidence="8" id="KW-1185">Reference proteome</keyword>
<feature type="region of interest" description="Disordered" evidence="5">
    <location>
        <begin position="1333"/>
        <end position="1363"/>
    </location>
</feature>
<keyword evidence="4" id="KW-0175">Coiled coil</keyword>
<dbReference type="GO" id="GO:0033314">
    <property type="term" value="P:mitotic DNA replication checkpoint signaling"/>
    <property type="evidence" value="ECO:0007669"/>
    <property type="project" value="TreeGrafter"/>
</dbReference>
<evidence type="ECO:0000313" key="7">
    <source>
        <dbReference type="EMBL" id="EMC92385.1"/>
    </source>
</evidence>
<evidence type="ECO:0000256" key="2">
    <source>
        <dbReference type="ARBA" id="ARBA00022553"/>
    </source>
</evidence>
<dbReference type="Pfam" id="PF09444">
    <property type="entry name" value="MRC1"/>
    <property type="match status" value="1"/>
</dbReference>
<accession>M2N174</accession>
<feature type="domain" description="DNA replication checkpoint mediator MRC1" evidence="6">
    <location>
        <begin position="928"/>
        <end position="1064"/>
    </location>
</feature>
<dbReference type="HOGENOM" id="CLU_002311_0_0_1"/>
<feature type="region of interest" description="Disordered" evidence="5">
    <location>
        <begin position="913"/>
        <end position="954"/>
    </location>
</feature>
<feature type="region of interest" description="Disordered" evidence="5">
    <location>
        <begin position="140"/>
        <end position="161"/>
    </location>
</feature>
<feature type="region of interest" description="Disordered" evidence="5">
    <location>
        <begin position="13"/>
        <end position="113"/>
    </location>
</feature>
<gene>
    <name evidence="7" type="ORF">BAUCODRAFT_126370</name>
</gene>
<evidence type="ECO:0000259" key="6">
    <source>
        <dbReference type="Pfam" id="PF09444"/>
    </source>
</evidence>
<feature type="compositionally biased region" description="Acidic residues" evidence="5">
    <location>
        <begin position="580"/>
        <end position="644"/>
    </location>
</feature>
<protein>
    <recommendedName>
        <fullName evidence="6">DNA replication checkpoint mediator MRC1 domain-containing protein</fullName>
    </recommendedName>
</protein>
<dbReference type="OrthoDB" id="2130597at2759"/>
<dbReference type="KEGG" id="bcom:BAUCODRAFT_126370"/>